<accession>A0ABP8M1W8</accession>
<sequence>MLHTNQPITASELDELDRMLFEQSGASTEEEFKKPLGEKPLGIFVRSILGMDSASAREAFSAFLSNAPLNSIQIEFINYLVRLMSQNGRVNPEMLFEQPFTKFHAEGLTGVFSTETRKKIIEIVRDVNGRAVAV</sequence>
<evidence type="ECO:0000313" key="2">
    <source>
        <dbReference type="EMBL" id="GAA4442043.1"/>
    </source>
</evidence>
<proteinExistence type="predicted"/>
<dbReference type="EMBL" id="BAABEY010000026">
    <property type="protein sequence ID" value="GAA4442043.1"/>
    <property type="molecule type" value="Genomic_DNA"/>
</dbReference>
<protein>
    <recommendedName>
        <fullName evidence="1">EcoEI R protein C-terminal domain-containing protein</fullName>
    </recommendedName>
</protein>
<comment type="caution">
    <text evidence="2">The sequence shown here is derived from an EMBL/GenBank/DDBJ whole genome shotgun (WGS) entry which is preliminary data.</text>
</comment>
<feature type="domain" description="EcoEI R protein C-terminal" evidence="1">
    <location>
        <begin position="3"/>
        <end position="124"/>
    </location>
</feature>
<dbReference type="Proteomes" id="UP001501508">
    <property type="component" value="Unassembled WGS sequence"/>
</dbReference>
<evidence type="ECO:0000313" key="3">
    <source>
        <dbReference type="Proteomes" id="UP001501508"/>
    </source>
</evidence>
<dbReference type="InterPro" id="IPR013670">
    <property type="entry name" value="EcoEI_R_C_dom"/>
</dbReference>
<gene>
    <name evidence="2" type="ORF">GCM10023091_28170</name>
</gene>
<dbReference type="Pfam" id="PF08463">
    <property type="entry name" value="EcoEI_R_C"/>
    <property type="match status" value="1"/>
</dbReference>
<keyword evidence="3" id="KW-1185">Reference proteome</keyword>
<organism evidence="2 3">
    <name type="scientific">Ravibacter arvi</name>
    <dbReference type="NCBI Taxonomy" id="2051041"/>
    <lineage>
        <taxon>Bacteria</taxon>
        <taxon>Pseudomonadati</taxon>
        <taxon>Bacteroidota</taxon>
        <taxon>Cytophagia</taxon>
        <taxon>Cytophagales</taxon>
        <taxon>Spirosomataceae</taxon>
        <taxon>Ravibacter</taxon>
    </lineage>
</organism>
<reference evidence="3" key="1">
    <citation type="journal article" date="2019" name="Int. J. Syst. Evol. Microbiol.">
        <title>The Global Catalogue of Microorganisms (GCM) 10K type strain sequencing project: providing services to taxonomists for standard genome sequencing and annotation.</title>
        <authorList>
            <consortium name="The Broad Institute Genomics Platform"/>
            <consortium name="The Broad Institute Genome Sequencing Center for Infectious Disease"/>
            <person name="Wu L."/>
            <person name="Ma J."/>
        </authorList>
    </citation>
    <scope>NUCLEOTIDE SEQUENCE [LARGE SCALE GENOMIC DNA]</scope>
    <source>
        <strain evidence="3">JCM 31920</strain>
    </source>
</reference>
<evidence type="ECO:0000259" key="1">
    <source>
        <dbReference type="Pfam" id="PF08463"/>
    </source>
</evidence>
<name>A0ABP8M1W8_9BACT</name>